<dbReference type="RefSeq" id="WP_256218509.1">
    <property type="nucleotide sequence ID" value="NZ_JARMQG010000098.1"/>
</dbReference>
<feature type="transmembrane region" description="Helical" evidence="1">
    <location>
        <begin position="6"/>
        <end position="24"/>
    </location>
</feature>
<keyword evidence="3" id="KW-1185">Reference proteome</keyword>
<keyword evidence="1" id="KW-1133">Transmembrane helix</keyword>
<evidence type="ECO:0000256" key="1">
    <source>
        <dbReference type="SAM" id="Phobius"/>
    </source>
</evidence>
<protein>
    <submittedName>
        <fullName evidence="2">DUF1294 domain-containing protein</fullName>
    </submittedName>
</protein>
<feature type="transmembrane region" description="Helical" evidence="1">
    <location>
        <begin position="71"/>
        <end position="89"/>
    </location>
</feature>
<name>A0ABU6N8P9_9BACI</name>
<dbReference type="Proteomes" id="UP001330749">
    <property type="component" value="Unassembled WGS sequence"/>
</dbReference>
<dbReference type="Pfam" id="PF06961">
    <property type="entry name" value="DUF1294"/>
    <property type="match status" value="1"/>
</dbReference>
<dbReference type="EMBL" id="JARMQG010000098">
    <property type="protein sequence ID" value="MED3562592.1"/>
    <property type="molecule type" value="Genomic_DNA"/>
</dbReference>
<dbReference type="InterPro" id="IPR010718">
    <property type="entry name" value="DUF1294"/>
</dbReference>
<comment type="caution">
    <text evidence="2">The sequence shown here is derived from an EMBL/GenBank/DDBJ whole genome shotgun (WGS) entry which is preliminary data.</text>
</comment>
<organism evidence="2 3">
    <name type="scientific">Bacillus xiapuensis</name>
    <dbReference type="NCBI Taxonomy" id="2014075"/>
    <lineage>
        <taxon>Bacteria</taxon>
        <taxon>Bacillati</taxon>
        <taxon>Bacillota</taxon>
        <taxon>Bacilli</taxon>
        <taxon>Bacillales</taxon>
        <taxon>Bacillaceae</taxon>
        <taxon>Bacillus</taxon>
    </lineage>
</organism>
<proteinExistence type="predicted"/>
<keyword evidence="1" id="KW-0472">Membrane</keyword>
<dbReference type="InterPro" id="IPR012156">
    <property type="entry name" value="Cold_shock_CspA"/>
</dbReference>
<gene>
    <name evidence="2" type="ORF">P4447_09000</name>
</gene>
<evidence type="ECO:0000313" key="2">
    <source>
        <dbReference type="EMBL" id="MED3562592.1"/>
    </source>
</evidence>
<keyword evidence="1" id="KW-0812">Transmembrane</keyword>
<sequence>MEGRTLLLVVYLILNIAGLIIMWEDKQRAIHHKYRIKEKTLWLVALFGGAVGATMGMQLYRHKTKHLQFKIGFPLLAIVEVILIFYFLIKY</sequence>
<feature type="transmembrane region" description="Helical" evidence="1">
    <location>
        <begin position="40"/>
        <end position="59"/>
    </location>
</feature>
<accession>A0ABU6N8P9</accession>
<reference evidence="2 3" key="1">
    <citation type="submission" date="2023-03" db="EMBL/GenBank/DDBJ databases">
        <title>Bacillus Genome Sequencing.</title>
        <authorList>
            <person name="Dunlap C."/>
        </authorList>
    </citation>
    <scope>NUCLEOTIDE SEQUENCE [LARGE SCALE GENOMIC DNA]</scope>
    <source>
        <strain evidence="2 3">B-14544</strain>
    </source>
</reference>
<evidence type="ECO:0000313" key="3">
    <source>
        <dbReference type="Proteomes" id="UP001330749"/>
    </source>
</evidence>
<dbReference type="PIRSF" id="PIRSF002599">
    <property type="entry name" value="Cold_shock_A"/>
    <property type="match status" value="1"/>
</dbReference>